<gene>
    <name evidence="4" type="ORF">PV09_08786</name>
</gene>
<evidence type="ECO:0000256" key="2">
    <source>
        <dbReference type="SAM" id="Phobius"/>
    </source>
</evidence>
<dbReference type="VEuPathDB" id="FungiDB:PV09_08786"/>
<feature type="signal peptide" evidence="3">
    <location>
        <begin position="1"/>
        <end position="18"/>
    </location>
</feature>
<feature type="compositionally biased region" description="Low complexity" evidence="1">
    <location>
        <begin position="267"/>
        <end position="278"/>
    </location>
</feature>
<keyword evidence="2" id="KW-1133">Transmembrane helix</keyword>
<accession>A0A0D1YFT9</accession>
<dbReference type="EMBL" id="KN847575">
    <property type="protein sequence ID" value="KIV99611.1"/>
    <property type="molecule type" value="Genomic_DNA"/>
</dbReference>
<dbReference type="OrthoDB" id="5215637at2759"/>
<dbReference type="GeneID" id="27316759"/>
<evidence type="ECO:0000313" key="4">
    <source>
        <dbReference type="EMBL" id="KIV99611.1"/>
    </source>
</evidence>
<reference evidence="4 5" key="1">
    <citation type="submission" date="2015-01" db="EMBL/GenBank/DDBJ databases">
        <title>The Genome Sequence of Ochroconis gallopava CBS43764.</title>
        <authorList>
            <consortium name="The Broad Institute Genomics Platform"/>
            <person name="Cuomo C."/>
            <person name="de Hoog S."/>
            <person name="Gorbushina A."/>
            <person name="Stielow B."/>
            <person name="Teixiera M."/>
            <person name="Abouelleil A."/>
            <person name="Chapman S.B."/>
            <person name="Priest M."/>
            <person name="Young S.K."/>
            <person name="Wortman J."/>
            <person name="Nusbaum C."/>
            <person name="Birren B."/>
        </authorList>
    </citation>
    <scope>NUCLEOTIDE SEQUENCE [LARGE SCALE GENOMIC DNA]</scope>
    <source>
        <strain evidence="4 5">CBS 43764</strain>
    </source>
</reference>
<dbReference type="InParanoid" id="A0A0D1YFT9"/>
<name>A0A0D1YFT9_9PEZI</name>
<feature type="region of interest" description="Disordered" evidence="1">
    <location>
        <begin position="357"/>
        <end position="391"/>
    </location>
</feature>
<keyword evidence="2" id="KW-0812">Transmembrane</keyword>
<keyword evidence="5" id="KW-1185">Reference proteome</keyword>
<evidence type="ECO:0008006" key="6">
    <source>
        <dbReference type="Google" id="ProtNLM"/>
    </source>
</evidence>
<feature type="region of interest" description="Disordered" evidence="1">
    <location>
        <begin position="245"/>
        <end position="287"/>
    </location>
</feature>
<evidence type="ECO:0000256" key="3">
    <source>
        <dbReference type="SAM" id="SignalP"/>
    </source>
</evidence>
<proteinExistence type="predicted"/>
<keyword evidence="3" id="KW-0732">Signal</keyword>
<dbReference type="Proteomes" id="UP000053259">
    <property type="component" value="Unassembled WGS sequence"/>
</dbReference>
<dbReference type="RefSeq" id="XP_016209481.1">
    <property type="nucleotide sequence ID" value="XM_016362741.1"/>
</dbReference>
<feature type="chain" id="PRO_5002251900" description="Mid2 domain-containing protein" evidence="3">
    <location>
        <begin position="19"/>
        <end position="391"/>
    </location>
</feature>
<evidence type="ECO:0000256" key="1">
    <source>
        <dbReference type="SAM" id="MobiDB-lite"/>
    </source>
</evidence>
<keyword evidence="2" id="KW-0472">Membrane</keyword>
<organism evidence="4 5">
    <name type="scientific">Verruconis gallopava</name>
    <dbReference type="NCBI Taxonomy" id="253628"/>
    <lineage>
        <taxon>Eukaryota</taxon>
        <taxon>Fungi</taxon>
        <taxon>Dikarya</taxon>
        <taxon>Ascomycota</taxon>
        <taxon>Pezizomycotina</taxon>
        <taxon>Dothideomycetes</taxon>
        <taxon>Pleosporomycetidae</taxon>
        <taxon>Venturiales</taxon>
        <taxon>Sympoventuriaceae</taxon>
        <taxon>Verruconis</taxon>
    </lineage>
</organism>
<sequence>MPSFLLAAICVFAAYAQSINPSATTTAAISPPTKGYCYYPNHNSTAAYDDRPCDPYAETSMCCPNGWTCMSNKLCVVTDDSIAKASVGSIERGTCTDPSWNDTICGNFCLNQNGNNTDGALRACGNNRFVCAVDEEDSTGNCEKNLKVFTLPTGTAVTIIGLATGTTSTSIVPVSSLVSGSAFASSASSSFASSPSAAPAGGSNKSHKTRDIAIGATIGSVSLIVFLLLIICLIHKKRKKSRTSLNSNLSHEHERLHQSASAADVYPSNTNPASSSTTEPVRESTVPTPIPVAVEEKVPEPKHHILYNDNEDEIANGIGNPTTALTAPQTGPARNASALDVTDRELAGIKGRAFIEEEPLTSSERPDAVDISTFDGSRSSLLHPGKATPSS</sequence>
<dbReference type="AlphaFoldDB" id="A0A0D1YFT9"/>
<dbReference type="HOGENOM" id="CLU_706364_0_0_1"/>
<evidence type="ECO:0000313" key="5">
    <source>
        <dbReference type="Proteomes" id="UP000053259"/>
    </source>
</evidence>
<dbReference type="STRING" id="253628.A0A0D1YFT9"/>
<feature type="transmembrane region" description="Helical" evidence="2">
    <location>
        <begin position="212"/>
        <end position="234"/>
    </location>
</feature>
<protein>
    <recommendedName>
        <fullName evidence="6">Mid2 domain-containing protein</fullName>
    </recommendedName>
</protein>